<comment type="caution">
    <text evidence="2">The sequence shown here is derived from an EMBL/GenBank/DDBJ whole genome shotgun (WGS) entry which is preliminary data.</text>
</comment>
<feature type="compositionally biased region" description="Polar residues" evidence="1">
    <location>
        <begin position="1"/>
        <end position="10"/>
    </location>
</feature>
<evidence type="ECO:0000256" key="1">
    <source>
        <dbReference type="SAM" id="MobiDB-lite"/>
    </source>
</evidence>
<dbReference type="Proteomes" id="UP000293360">
    <property type="component" value="Unassembled WGS sequence"/>
</dbReference>
<name>A0A4Q4TGR9_9PEZI</name>
<dbReference type="EMBL" id="QJNU01000143">
    <property type="protein sequence ID" value="RYP06071.1"/>
    <property type="molecule type" value="Genomic_DNA"/>
</dbReference>
<reference evidence="2 3" key="1">
    <citation type="submission" date="2018-06" db="EMBL/GenBank/DDBJ databases">
        <title>Complete Genomes of Monosporascus.</title>
        <authorList>
            <person name="Robinson A.J."/>
            <person name="Natvig D.O."/>
        </authorList>
    </citation>
    <scope>NUCLEOTIDE SEQUENCE [LARGE SCALE GENOMIC DNA]</scope>
    <source>
        <strain evidence="2 3">CBS 110550</strain>
    </source>
</reference>
<sequence>MGLPLSNYSSEEPKTAIEPQIRPGDPVGEGRARTGTAMPNLSFVGIGRAAALPWGCWVQLDRWTGWPADGAVRHQPAGIATGWGCRCREHFGSDGELVGNIMLKIALEDHWQGSSAAGDRSVAGALRLNALVRRQAGLVGVECPPNIWDAFPDVVPRPPPLSEAMPRRLRREGAFHIGGPDGSL</sequence>
<organism evidence="2 3">
    <name type="scientific">Monosporascus ibericus</name>
    <dbReference type="NCBI Taxonomy" id="155417"/>
    <lineage>
        <taxon>Eukaryota</taxon>
        <taxon>Fungi</taxon>
        <taxon>Dikarya</taxon>
        <taxon>Ascomycota</taxon>
        <taxon>Pezizomycotina</taxon>
        <taxon>Sordariomycetes</taxon>
        <taxon>Xylariomycetidae</taxon>
        <taxon>Xylariales</taxon>
        <taxon>Xylariales incertae sedis</taxon>
        <taxon>Monosporascus</taxon>
    </lineage>
</organism>
<accession>A0A4Q4TGR9</accession>
<evidence type="ECO:0000313" key="3">
    <source>
        <dbReference type="Proteomes" id="UP000293360"/>
    </source>
</evidence>
<evidence type="ECO:0000313" key="2">
    <source>
        <dbReference type="EMBL" id="RYP06071.1"/>
    </source>
</evidence>
<proteinExistence type="predicted"/>
<gene>
    <name evidence="2" type="ORF">DL764_003361</name>
</gene>
<keyword evidence="3" id="KW-1185">Reference proteome</keyword>
<protein>
    <submittedName>
        <fullName evidence="2">Uncharacterized protein</fullName>
    </submittedName>
</protein>
<feature type="region of interest" description="Disordered" evidence="1">
    <location>
        <begin position="1"/>
        <end position="34"/>
    </location>
</feature>
<dbReference type="AlphaFoldDB" id="A0A4Q4TGR9"/>
<dbReference type="OrthoDB" id="4628115at2759"/>